<dbReference type="STRING" id="1121895.GCA_000378485_02689"/>
<keyword evidence="1" id="KW-0472">Membrane</keyword>
<proteinExistence type="predicted"/>
<dbReference type="Proteomes" id="UP000030152">
    <property type="component" value="Unassembled WGS sequence"/>
</dbReference>
<keyword evidence="1" id="KW-1133">Transmembrane helix</keyword>
<feature type="transmembrane region" description="Helical" evidence="1">
    <location>
        <begin position="17"/>
        <end position="40"/>
    </location>
</feature>
<dbReference type="EMBL" id="JRLX01000039">
    <property type="protein sequence ID" value="KGO84749.1"/>
    <property type="molecule type" value="Genomic_DNA"/>
</dbReference>
<gene>
    <name evidence="2" type="ORF">Q765_20035</name>
</gene>
<evidence type="ECO:0000313" key="2">
    <source>
        <dbReference type="EMBL" id="KGO84749.1"/>
    </source>
</evidence>
<organism evidence="2 3">
    <name type="scientific">Flavobacterium rivuli WB 3.3-2 = DSM 21788</name>
    <dbReference type="NCBI Taxonomy" id="1121895"/>
    <lineage>
        <taxon>Bacteria</taxon>
        <taxon>Pseudomonadati</taxon>
        <taxon>Bacteroidota</taxon>
        <taxon>Flavobacteriia</taxon>
        <taxon>Flavobacteriales</taxon>
        <taxon>Flavobacteriaceae</taxon>
        <taxon>Flavobacterium</taxon>
    </lineage>
</organism>
<reference evidence="2 3" key="1">
    <citation type="submission" date="2013-09" db="EMBL/GenBank/DDBJ databases">
        <authorList>
            <person name="Zeng Z."/>
            <person name="Chen C."/>
        </authorList>
    </citation>
    <scope>NUCLEOTIDE SEQUENCE [LARGE SCALE GENOMIC DNA]</scope>
    <source>
        <strain evidence="2 3">WB 3.3-2</strain>
    </source>
</reference>
<accession>A0A0A2LXP3</accession>
<evidence type="ECO:0000313" key="3">
    <source>
        <dbReference type="Proteomes" id="UP000030152"/>
    </source>
</evidence>
<dbReference type="RefSeq" id="WP_020213856.1">
    <property type="nucleotide sequence ID" value="NZ_JRLX01000039.1"/>
</dbReference>
<dbReference type="OrthoDB" id="840179at2"/>
<dbReference type="AlphaFoldDB" id="A0A0A2LXP3"/>
<keyword evidence="3" id="KW-1185">Reference proteome</keyword>
<name>A0A0A2LXP3_9FLAO</name>
<evidence type="ECO:0000256" key="1">
    <source>
        <dbReference type="SAM" id="Phobius"/>
    </source>
</evidence>
<protein>
    <submittedName>
        <fullName evidence="2">Uncharacterized protein</fullName>
    </submittedName>
</protein>
<comment type="caution">
    <text evidence="2">The sequence shown here is derived from an EMBL/GenBank/DDBJ whole genome shotgun (WGS) entry which is preliminary data.</text>
</comment>
<keyword evidence="1" id="KW-0812">Transmembrane</keyword>
<sequence length="79" mass="9363">MNTLVSYYLQILIPLPAIIWAGLYECSTYFWGSLLVYIFYRMVTDANKLINSGAISKNDQWQLFTPFLSVKYFKQLYFK</sequence>